<reference evidence="1" key="1">
    <citation type="submission" date="2018-05" db="EMBL/GenBank/DDBJ databases">
        <authorList>
            <person name="Lanie J.A."/>
            <person name="Ng W.-L."/>
            <person name="Kazmierczak K.M."/>
            <person name="Andrzejewski T.M."/>
            <person name="Davidsen T.M."/>
            <person name="Wayne K.J."/>
            <person name="Tettelin H."/>
            <person name="Glass J.I."/>
            <person name="Rusch D."/>
            <person name="Podicherti R."/>
            <person name="Tsui H.-C.T."/>
            <person name="Winkler M.E."/>
        </authorList>
    </citation>
    <scope>NUCLEOTIDE SEQUENCE</scope>
</reference>
<dbReference type="AlphaFoldDB" id="A0A382WQQ2"/>
<gene>
    <name evidence="1" type="ORF">METZ01_LOCUS414046</name>
</gene>
<name>A0A382WQQ2_9ZZZZ</name>
<sequence length="40" mass="4632">MILIGWTYNKNYKGGGLKKMDLLSADWFIDAEIMIQGRQL</sequence>
<protein>
    <submittedName>
        <fullName evidence="1">Uncharacterized protein</fullName>
    </submittedName>
</protein>
<accession>A0A382WQQ2</accession>
<feature type="non-terminal residue" evidence="1">
    <location>
        <position position="1"/>
    </location>
</feature>
<dbReference type="EMBL" id="UINC01161797">
    <property type="protein sequence ID" value="SVD61192.1"/>
    <property type="molecule type" value="Genomic_DNA"/>
</dbReference>
<feature type="non-terminal residue" evidence="1">
    <location>
        <position position="40"/>
    </location>
</feature>
<organism evidence="1">
    <name type="scientific">marine metagenome</name>
    <dbReference type="NCBI Taxonomy" id="408172"/>
    <lineage>
        <taxon>unclassified sequences</taxon>
        <taxon>metagenomes</taxon>
        <taxon>ecological metagenomes</taxon>
    </lineage>
</organism>
<proteinExistence type="predicted"/>
<evidence type="ECO:0000313" key="1">
    <source>
        <dbReference type="EMBL" id="SVD61192.1"/>
    </source>
</evidence>